<organism evidence="2 3">
    <name type="scientific">Paenibacillus germinis</name>
    <dbReference type="NCBI Taxonomy" id="2654979"/>
    <lineage>
        <taxon>Bacteria</taxon>
        <taxon>Bacillati</taxon>
        <taxon>Bacillota</taxon>
        <taxon>Bacilli</taxon>
        <taxon>Bacillales</taxon>
        <taxon>Paenibacillaceae</taxon>
        <taxon>Paenibacillus</taxon>
    </lineage>
</organism>
<accession>A0ABX1YUP7</accession>
<protein>
    <submittedName>
        <fullName evidence="2">ATP-binding cassette domain-containing protein</fullName>
    </submittedName>
</protein>
<dbReference type="Proteomes" id="UP000658690">
    <property type="component" value="Unassembled WGS sequence"/>
</dbReference>
<keyword evidence="3" id="KW-1185">Reference proteome</keyword>
<name>A0ABX1YUP7_9BACL</name>
<comment type="similarity">
    <text evidence="1">Belongs to the EutP/PduV family.</text>
</comment>
<dbReference type="InterPro" id="IPR012381">
    <property type="entry name" value="EutP_PduV"/>
</dbReference>
<dbReference type="PANTHER" id="PTHR40453:SF1">
    <property type="entry name" value="PROTEIN YOEF"/>
    <property type="match status" value="1"/>
</dbReference>
<dbReference type="EMBL" id="WHOC01000006">
    <property type="protein sequence ID" value="NOU84284.1"/>
    <property type="molecule type" value="Genomic_DNA"/>
</dbReference>
<dbReference type="CDD" id="cd00882">
    <property type="entry name" value="Ras_like_GTPase"/>
    <property type="match status" value="1"/>
</dbReference>
<evidence type="ECO:0000313" key="2">
    <source>
        <dbReference type="EMBL" id="NOU84284.1"/>
    </source>
</evidence>
<dbReference type="RefSeq" id="WP_171687761.1">
    <property type="nucleotide sequence ID" value="NZ_WHOC01000006.1"/>
</dbReference>
<dbReference type="PIRSF" id="PIRSF036409">
    <property type="entry name" value="EutP_PduV"/>
    <property type="match status" value="1"/>
</dbReference>
<dbReference type="SUPFAM" id="SSF52540">
    <property type="entry name" value="P-loop containing nucleoside triphosphate hydrolases"/>
    <property type="match status" value="1"/>
</dbReference>
<dbReference type="PANTHER" id="PTHR40453">
    <property type="entry name" value="PROTEIN YOEF"/>
    <property type="match status" value="1"/>
</dbReference>
<proteinExistence type="inferred from homology"/>
<gene>
    <name evidence="2" type="ORF">GC102_00580</name>
</gene>
<dbReference type="GO" id="GO:0005524">
    <property type="term" value="F:ATP binding"/>
    <property type="evidence" value="ECO:0007669"/>
    <property type="project" value="UniProtKB-KW"/>
</dbReference>
<keyword evidence="2" id="KW-0067">ATP-binding</keyword>
<comment type="caution">
    <text evidence="2">The sequence shown here is derived from an EMBL/GenBank/DDBJ whole genome shotgun (WGS) entry which is preliminary data.</text>
</comment>
<dbReference type="InterPro" id="IPR027417">
    <property type="entry name" value="P-loop_NTPase"/>
</dbReference>
<reference evidence="2 3" key="1">
    <citation type="submission" date="2019-10" db="EMBL/GenBank/DDBJ databases">
        <title>Description of Paenibacillus choica sp. nov.</title>
        <authorList>
            <person name="Carlier A."/>
            <person name="Qi S."/>
        </authorList>
    </citation>
    <scope>NUCLEOTIDE SEQUENCE [LARGE SCALE GENOMIC DNA]</scope>
    <source>
        <strain evidence="2 3">LMG 31460</strain>
    </source>
</reference>
<evidence type="ECO:0000313" key="3">
    <source>
        <dbReference type="Proteomes" id="UP000658690"/>
    </source>
</evidence>
<keyword evidence="1" id="KW-0547">Nucleotide-binding</keyword>
<sequence>MKKVMMIGAVGAGKSTLIKALFGESEPATKTQSLIYRDWIIDTPGEYSENPMYYRSLIATSHETAAVLLVQDATRNRNYFPPGFEQGFPMLTLGAVTKIDHPKADIDRAITLLRQSLQEGEIFLTSAASTVGIQRLKERLMEIVQE</sequence>
<dbReference type="Pfam" id="PF10662">
    <property type="entry name" value="PduV-EutP"/>
    <property type="match status" value="1"/>
</dbReference>
<dbReference type="Gene3D" id="3.40.50.300">
    <property type="entry name" value="P-loop containing nucleotide triphosphate hydrolases"/>
    <property type="match status" value="1"/>
</dbReference>
<evidence type="ECO:0000256" key="1">
    <source>
        <dbReference type="PIRNR" id="PIRNR036409"/>
    </source>
</evidence>